<dbReference type="EMBL" id="KN293993">
    <property type="protein sequence ID" value="KGQ01990.1"/>
    <property type="molecule type" value="Genomic_DNA"/>
</dbReference>
<dbReference type="AlphaFoldDB" id="A0A0A2V794"/>
<name>A0A0A2V794_PARBA</name>
<reference evidence="1 2" key="1">
    <citation type="journal article" date="2011" name="PLoS Genet.">
        <title>Comparative genomic analysis of human fungal pathogens causing paracoccidioidomycosis.</title>
        <authorList>
            <person name="Desjardins C.A."/>
            <person name="Champion M.D."/>
            <person name="Holder J.W."/>
            <person name="Muszewska A."/>
            <person name="Goldberg J."/>
            <person name="Bailao A.M."/>
            <person name="Brigido M.M."/>
            <person name="Ferreira M.E."/>
            <person name="Garcia A.M."/>
            <person name="Grynberg M."/>
            <person name="Gujja S."/>
            <person name="Heiman D.I."/>
            <person name="Henn M.R."/>
            <person name="Kodira C.D."/>
            <person name="Leon-Narvaez H."/>
            <person name="Longo L.V."/>
            <person name="Ma L.J."/>
            <person name="Malavazi I."/>
            <person name="Matsuo A.L."/>
            <person name="Morais F.V."/>
            <person name="Pereira M."/>
            <person name="Rodriguez-Brito S."/>
            <person name="Sakthikumar S."/>
            <person name="Salem-Izacc S.M."/>
            <person name="Sykes S.M."/>
            <person name="Teixeira M.M."/>
            <person name="Vallejo M.C."/>
            <person name="Walter M.E."/>
            <person name="Yandava C."/>
            <person name="Young S."/>
            <person name="Zeng Q."/>
            <person name="Zucker J."/>
            <person name="Felipe M.S."/>
            <person name="Goldman G.H."/>
            <person name="Haas B.J."/>
            <person name="McEwen J.G."/>
            <person name="Nino-Vega G."/>
            <person name="Puccia R."/>
            <person name="San-Blas G."/>
            <person name="Soares C.M."/>
            <person name="Birren B.W."/>
            <person name="Cuomo C.A."/>
        </authorList>
    </citation>
    <scope>NUCLEOTIDE SEQUENCE [LARGE SCALE GENOMIC DNA]</scope>
    <source>
        <strain evidence="2">ATCC MYA-826 / Pb01</strain>
    </source>
</reference>
<dbReference type="Proteomes" id="UP000002059">
    <property type="component" value="Partially assembled WGS sequence"/>
</dbReference>
<dbReference type="GeneID" id="9100435"/>
<evidence type="ECO:0000313" key="1">
    <source>
        <dbReference type="EMBL" id="KGQ01990.1"/>
    </source>
</evidence>
<organism evidence="1 2">
    <name type="scientific">Paracoccidioides lutzii (strain ATCC MYA-826 / Pb01)</name>
    <name type="common">Paracoccidioides brasiliensis</name>
    <dbReference type="NCBI Taxonomy" id="502779"/>
    <lineage>
        <taxon>Eukaryota</taxon>
        <taxon>Fungi</taxon>
        <taxon>Dikarya</taxon>
        <taxon>Ascomycota</taxon>
        <taxon>Pezizomycotina</taxon>
        <taxon>Eurotiomycetes</taxon>
        <taxon>Eurotiomycetidae</taxon>
        <taxon>Onygenales</taxon>
        <taxon>Ajellomycetaceae</taxon>
        <taxon>Paracoccidioides</taxon>
    </lineage>
</organism>
<protein>
    <submittedName>
        <fullName evidence="1">Uncharacterized protein</fullName>
    </submittedName>
</protein>
<dbReference type="OrthoDB" id="272289at2759"/>
<keyword evidence="2" id="KW-1185">Reference proteome</keyword>
<evidence type="ECO:0000313" key="2">
    <source>
        <dbReference type="Proteomes" id="UP000002059"/>
    </source>
</evidence>
<dbReference type="STRING" id="502779.A0A0A2V794"/>
<dbReference type="SUPFAM" id="SSF48439">
    <property type="entry name" value="Protein prenylyltransferase"/>
    <property type="match status" value="1"/>
</dbReference>
<sequence>MAEIEYAKNKVLLAPENRCPWAYARGVLRAAGKSMAELEGFASKFILEEVEADGGVKYQVRSSLAVEWLADVYAEEAEDEKGTEEKRKADAVKMLTLLKDKYDPIRKNYWDYRIRML</sequence>
<dbReference type="RefSeq" id="XP_002796858.2">
    <property type="nucleotide sequence ID" value="XM_002796812.2"/>
</dbReference>
<proteinExistence type="predicted"/>
<gene>
    <name evidence="1" type="ORF">PAAG_11163</name>
</gene>
<dbReference type="HOGENOM" id="CLU_2085496_0_0_1"/>
<dbReference type="VEuPathDB" id="FungiDB:PAAG_11163"/>
<dbReference type="KEGG" id="pbl:PAAG_11163"/>
<dbReference type="Gene3D" id="1.25.40.120">
    <property type="entry name" value="Protein prenylyltransferase"/>
    <property type="match status" value="1"/>
</dbReference>
<accession>A0A0A2V794</accession>